<keyword evidence="11" id="KW-1185">Reference proteome</keyword>
<dbReference type="GO" id="GO:0043953">
    <property type="term" value="P:protein transport by the Tat complex"/>
    <property type="evidence" value="ECO:0007669"/>
    <property type="project" value="UniProtKB-UniRule"/>
</dbReference>
<evidence type="ECO:0000256" key="1">
    <source>
        <dbReference type="ARBA" id="ARBA00004162"/>
    </source>
</evidence>
<dbReference type="InterPro" id="IPR006312">
    <property type="entry name" value="TatA/E"/>
</dbReference>
<evidence type="ECO:0000256" key="5">
    <source>
        <dbReference type="ARBA" id="ARBA00022927"/>
    </source>
</evidence>
<dbReference type="Pfam" id="PF02416">
    <property type="entry name" value="TatA_B_E"/>
    <property type="match status" value="1"/>
</dbReference>
<evidence type="ECO:0000256" key="8">
    <source>
        <dbReference type="ARBA" id="ARBA00023136"/>
    </source>
</evidence>
<gene>
    <name evidence="9" type="primary">tatA</name>
    <name evidence="10" type="ORF">MELA_01942</name>
</gene>
<dbReference type="EMBL" id="CABIKM010000029">
    <property type="protein sequence ID" value="VUZ85557.1"/>
    <property type="molecule type" value="Genomic_DNA"/>
</dbReference>
<organism evidence="10 11">
    <name type="scientific">Candidatus Methylomirabilis lanthanidiphila</name>
    <dbReference type="NCBI Taxonomy" id="2211376"/>
    <lineage>
        <taxon>Bacteria</taxon>
        <taxon>Candidatus Methylomirabilota</taxon>
        <taxon>Candidatus Methylomirabilia</taxon>
        <taxon>Candidatus Methylomirabilales</taxon>
        <taxon>Candidatus Methylomirabilaceae</taxon>
        <taxon>Candidatus Methylomirabilis</taxon>
    </lineage>
</organism>
<evidence type="ECO:0000256" key="2">
    <source>
        <dbReference type="ARBA" id="ARBA00022448"/>
    </source>
</evidence>
<dbReference type="Gene3D" id="1.20.5.3310">
    <property type="match status" value="1"/>
</dbReference>
<proteinExistence type="inferred from homology"/>
<dbReference type="PRINTS" id="PR01506">
    <property type="entry name" value="TATBPROTEIN"/>
</dbReference>
<comment type="subunit">
    <text evidence="9">Forms a complex with TatC.</text>
</comment>
<comment type="subcellular location">
    <subcellularLocation>
        <location evidence="1 9">Cell membrane</location>
        <topology evidence="1 9">Single-pass membrane protein</topology>
    </subcellularLocation>
</comment>
<evidence type="ECO:0000256" key="7">
    <source>
        <dbReference type="ARBA" id="ARBA00023010"/>
    </source>
</evidence>
<keyword evidence="2 9" id="KW-0813">Transport</keyword>
<dbReference type="GO" id="GO:0008320">
    <property type="term" value="F:protein transmembrane transporter activity"/>
    <property type="evidence" value="ECO:0007669"/>
    <property type="project" value="UniProtKB-UniRule"/>
</dbReference>
<dbReference type="InterPro" id="IPR003369">
    <property type="entry name" value="TatA/B/E"/>
</dbReference>
<keyword evidence="3 9" id="KW-1003">Cell membrane</keyword>
<protein>
    <recommendedName>
        <fullName evidence="9">Sec-independent protein translocase protein TatA</fullName>
    </recommendedName>
</protein>
<evidence type="ECO:0000256" key="4">
    <source>
        <dbReference type="ARBA" id="ARBA00022692"/>
    </source>
</evidence>
<evidence type="ECO:0000256" key="3">
    <source>
        <dbReference type="ARBA" id="ARBA00022475"/>
    </source>
</evidence>
<comment type="similarity">
    <text evidence="9">Belongs to the TatA/E family.</text>
</comment>
<evidence type="ECO:0000313" key="10">
    <source>
        <dbReference type="EMBL" id="VUZ85557.1"/>
    </source>
</evidence>
<name>A0A564ZL11_9BACT</name>
<reference evidence="10 11" key="1">
    <citation type="submission" date="2019-07" db="EMBL/GenBank/DDBJ databases">
        <authorList>
            <person name="Cremers G."/>
        </authorList>
    </citation>
    <scope>NUCLEOTIDE SEQUENCE [LARGE SCALE GENOMIC DNA]</scope>
</reference>
<sequence>MFGLGIQELVIILIIVMLIFGASRLPELGSGLGKAIRGFKDSLAGKDAIDVTPKKEKGEEKRSDDGKA</sequence>
<dbReference type="AlphaFoldDB" id="A0A564ZL11"/>
<dbReference type="NCBIfam" id="TIGR01411">
    <property type="entry name" value="tatAE"/>
    <property type="match status" value="1"/>
</dbReference>
<keyword evidence="6 9" id="KW-1133">Transmembrane helix</keyword>
<accession>A0A564ZL11</accession>
<dbReference type="GO" id="GO:0033281">
    <property type="term" value="C:TAT protein transport complex"/>
    <property type="evidence" value="ECO:0007669"/>
    <property type="project" value="UniProtKB-UniRule"/>
</dbReference>
<dbReference type="HAMAP" id="MF_00236">
    <property type="entry name" value="TatA_E"/>
    <property type="match status" value="1"/>
</dbReference>
<evidence type="ECO:0000313" key="11">
    <source>
        <dbReference type="Proteomes" id="UP000334340"/>
    </source>
</evidence>
<keyword evidence="4 9" id="KW-0812">Transmembrane</keyword>
<dbReference type="PANTHER" id="PTHR42982">
    <property type="entry name" value="SEC-INDEPENDENT PROTEIN TRANSLOCASE PROTEIN TATA"/>
    <property type="match status" value="1"/>
</dbReference>
<evidence type="ECO:0000256" key="6">
    <source>
        <dbReference type="ARBA" id="ARBA00022989"/>
    </source>
</evidence>
<comment type="function">
    <text evidence="9">Part of the twin-arginine translocation (Tat) system that transports large folded proteins containing a characteristic twin-arginine motif in their signal peptide across membranes. TatA could form the protein-conducting channel of the Tat system.</text>
</comment>
<keyword evidence="8 9" id="KW-0472">Membrane</keyword>
<keyword evidence="7 9" id="KW-0811">Translocation</keyword>
<evidence type="ECO:0000256" key="9">
    <source>
        <dbReference type="HAMAP-Rule" id="MF_00236"/>
    </source>
</evidence>
<dbReference type="Proteomes" id="UP000334340">
    <property type="component" value="Unassembled WGS sequence"/>
</dbReference>
<keyword evidence="5 9" id="KW-0653">Protein transport</keyword>
<dbReference type="PANTHER" id="PTHR42982:SF1">
    <property type="entry name" value="SEC-INDEPENDENT PROTEIN TRANSLOCASE PROTEIN TATA"/>
    <property type="match status" value="1"/>
</dbReference>
<feature type="transmembrane region" description="Helical" evidence="9">
    <location>
        <begin position="6"/>
        <end position="25"/>
    </location>
</feature>